<comment type="caution">
    <text evidence="3">The sequence shown here is derived from an EMBL/GenBank/DDBJ whole genome shotgun (WGS) entry which is preliminary data.</text>
</comment>
<proteinExistence type="predicted"/>
<dbReference type="EMBL" id="PGCI01000080">
    <property type="protein sequence ID" value="PLW42295.1"/>
    <property type="molecule type" value="Genomic_DNA"/>
</dbReference>
<organism evidence="3 4">
    <name type="scientific">Puccinia coronata f. sp. avenae</name>
    <dbReference type="NCBI Taxonomy" id="200324"/>
    <lineage>
        <taxon>Eukaryota</taxon>
        <taxon>Fungi</taxon>
        <taxon>Dikarya</taxon>
        <taxon>Basidiomycota</taxon>
        <taxon>Pucciniomycotina</taxon>
        <taxon>Pucciniomycetes</taxon>
        <taxon>Pucciniales</taxon>
        <taxon>Pucciniaceae</taxon>
        <taxon>Puccinia</taxon>
    </lineage>
</organism>
<dbReference type="InterPro" id="IPR036908">
    <property type="entry name" value="RlpA-like_sf"/>
</dbReference>
<reference evidence="3 4" key="1">
    <citation type="submission" date="2017-11" db="EMBL/GenBank/DDBJ databases">
        <title>De novo assembly and phasing of dikaryotic genomes from two isolates of Puccinia coronata f. sp. avenae, the causal agent of oat crown rust.</title>
        <authorList>
            <person name="Miller M.E."/>
            <person name="Zhang Y."/>
            <person name="Omidvar V."/>
            <person name="Sperschneider J."/>
            <person name="Schwessinger B."/>
            <person name="Raley C."/>
            <person name="Palmer J.M."/>
            <person name="Garnica D."/>
            <person name="Upadhyaya N."/>
            <person name="Rathjen J."/>
            <person name="Taylor J.M."/>
            <person name="Park R.F."/>
            <person name="Dodds P.N."/>
            <person name="Hirsch C.D."/>
            <person name="Kianian S.F."/>
            <person name="Figueroa M."/>
        </authorList>
    </citation>
    <scope>NUCLEOTIDE SEQUENCE [LARGE SCALE GENOMIC DNA]</scope>
    <source>
        <strain evidence="3">12SD80</strain>
    </source>
</reference>
<name>A0A2N5UX24_9BASI</name>
<dbReference type="Proteomes" id="UP000235392">
    <property type="component" value="Unassembled WGS sequence"/>
</dbReference>
<evidence type="ECO:0000256" key="1">
    <source>
        <dbReference type="ARBA" id="ARBA00022729"/>
    </source>
</evidence>
<protein>
    <recommendedName>
        <fullName evidence="5">Expansin-like EG45 domain-containing protein</fullName>
    </recommendedName>
</protein>
<dbReference type="SUPFAM" id="SSF50685">
    <property type="entry name" value="Barwin-like endoglucanases"/>
    <property type="match status" value="1"/>
</dbReference>
<feature type="chain" id="PRO_5014665923" description="Expansin-like EG45 domain-containing protein" evidence="2">
    <location>
        <begin position="32"/>
        <end position="151"/>
    </location>
</feature>
<evidence type="ECO:0000313" key="3">
    <source>
        <dbReference type="EMBL" id="PLW42295.1"/>
    </source>
</evidence>
<dbReference type="InterPro" id="IPR051477">
    <property type="entry name" value="Expansin_CellWall"/>
</dbReference>
<keyword evidence="1 2" id="KW-0732">Signal</keyword>
<evidence type="ECO:0000256" key="2">
    <source>
        <dbReference type="SAM" id="SignalP"/>
    </source>
</evidence>
<evidence type="ECO:0008006" key="5">
    <source>
        <dbReference type="Google" id="ProtNLM"/>
    </source>
</evidence>
<dbReference type="PANTHER" id="PTHR31836:SF21">
    <property type="entry name" value="EXPANSIN-LIKE PROTEIN 7"/>
    <property type="match status" value="1"/>
</dbReference>
<gene>
    <name evidence="3" type="ORF">PCASD_07724</name>
</gene>
<accession>A0A2N5UX24</accession>
<evidence type="ECO:0000313" key="4">
    <source>
        <dbReference type="Proteomes" id="UP000235392"/>
    </source>
</evidence>
<dbReference type="PANTHER" id="PTHR31836">
    <property type="match status" value="1"/>
</dbReference>
<dbReference type="Gene3D" id="2.40.40.10">
    <property type="entry name" value="RlpA-like domain"/>
    <property type="match status" value="1"/>
</dbReference>
<sequence>MISAFSIFRIPTSFFLFVALLNWITPTPVGATHSRLKRSSCRPKRTSDGAALTATFSGKGTHNPDDWGSGNCAFTKWPRPAGFGAVAMASNQWNSSGICGACLEITGSGGTFKGIVGNQCPSCEPNGLDLDTDIWNQVSGHKDFGIIQLTW</sequence>
<dbReference type="AlphaFoldDB" id="A0A2N5UX24"/>
<feature type="signal peptide" evidence="2">
    <location>
        <begin position="1"/>
        <end position="31"/>
    </location>
</feature>